<dbReference type="InterPro" id="IPR007867">
    <property type="entry name" value="GMC_OxRtase_C"/>
</dbReference>
<evidence type="ECO:0000256" key="7">
    <source>
        <dbReference type="ARBA" id="ARBA00023180"/>
    </source>
</evidence>
<evidence type="ECO:0000256" key="3">
    <source>
        <dbReference type="ARBA" id="ARBA00022630"/>
    </source>
</evidence>
<evidence type="ECO:0000256" key="6">
    <source>
        <dbReference type="ARBA" id="ARBA00023002"/>
    </source>
</evidence>
<keyword evidence="4" id="KW-0732">Signal</keyword>
<sequence>MSAPVSFDYVVVGGGTAGLVIATRLAEDSNVSVGVIEAGEDQSSRPDVLIPGTVLPPPDSVQLLTRLLEGLAAMHLRGPSDMDWKMYTTPQPGAKGRSLWLPRGKVVGGCGTTNIVALGKGNIAEYDAFETLGATGWNWKNLIPYFKKSETFTITEEQSADTGIKFNPEMHGSSGPIHRTLSRWSSNILKPLIDGFASVGVPLNTEYYDGYSGGVYPMQLSVHPEHCVRSSAASEYYGPNKHKSNLTLITGAEATRILLKTDESSGEIIASGIEYSKSGELLTVSANKEVILTLGTMKTPQLLELSGIGDKKILEAHNIPVVLDLPGVGNNYQDHYTSAFIAEIDPKYESMDMMMDPQQAALEFQLYQEKKQGRLTSNGPGLYSFISAQTYMSEESVEEITAKADKIADASSNPTFKAQSEWLKRANIPDLEFATFNGYMPTGTTMPEPGKHYVSWLLAAAHPFSRGTVHINSTDPQAQPEIDPHMFEEDIDVQILAEGLKFARKLIKSDVLSTVVKGEISPGKDIKSDEQLQDYVRSTGMTVYHPIGTASMLPKEDGGVVDANVKVYGTKNLRVADASIIPVHIASHPHTTIYAMAEKAADIIKSAA</sequence>
<dbReference type="PROSITE" id="PS00624">
    <property type="entry name" value="GMC_OXRED_2"/>
    <property type="match status" value="1"/>
</dbReference>
<keyword evidence="5 9" id="KW-0274">FAD</keyword>
<dbReference type="OMA" id="HYTSAFI"/>
<evidence type="ECO:0000313" key="11">
    <source>
        <dbReference type="EMBL" id="SJK98808.1"/>
    </source>
</evidence>
<evidence type="ECO:0000256" key="9">
    <source>
        <dbReference type="PIRSR" id="PIRSR000137-2"/>
    </source>
</evidence>
<dbReference type="SUPFAM" id="SSF51905">
    <property type="entry name" value="FAD/NAD(P)-binding domain"/>
    <property type="match status" value="1"/>
</dbReference>
<name>A0A284QQS8_ARMOS</name>
<dbReference type="STRING" id="47428.A0A284QQS8"/>
<dbReference type="SUPFAM" id="SSF54373">
    <property type="entry name" value="FAD-linked reductases, C-terminal domain"/>
    <property type="match status" value="1"/>
</dbReference>
<dbReference type="OrthoDB" id="269227at2759"/>
<protein>
    <submittedName>
        <fullName evidence="11">Related to Glucose dehydrogenase [acceptor]</fullName>
    </submittedName>
</protein>
<dbReference type="Gene3D" id="3.30.560.10">
    <property type="entry name" value="Glucose Oxidase, domain 3"/>
    <property type="match status" value="1"/>
</dbReference>
<dbReference type="PANTHER" id="PTHR11552:SF201">
    <property type="entry name" value="GLUCOSE-METHANOL-CHOLINE OXIDOREDUCTASE N-TERMINAL DOMAIN-CONTAINING PROTEIN"/>
    <property type="match status" value="1"/>
</dbReference>
<dbReference type="PIRSF" id="PIRSF000137">
    <property type="entry name" value="Alcohol_oxidase"/>
    <property type="match status" value="1"/>
</dbReference>
<organism evidence="11 12">
    <name type="scientific">Armillaria ostoyae</name>
    <name type="common">Armillaria root rot fungus</name>
    <dbReference type="NCBI Taxonomy" id="47428"/>
    <lineage>
        <taxon>Eukaryota</taxon>
        <taxon>Fungi</taxon>
        <taxon>Dikarya</taxon>
        <taxon>Basidiomycota</taxon>
        <taxon>Agaricomycotina</taxon>
        <taxon>Agaricomycetes</taxon>
        <taxon>Agaricomycetidae</taxon>
        <taxon>Agaricales</taxon>
        <taxon>Marasmiineae</taxon>
        <taxon>Physalacriaceae</taxon>
        <taxon>Armillaria</taxon>
    </lineage>
</organism>
<dbReference type="InterPro" id="IPR012132">
    <property type="entry name" value="GMC_OxRdtase"/>
</dbReference>
<reference evidence="12" key="1">
    <citation type="journal article" date="2017" name="Nat. Ecol. Evol.">
        <title>Genome expansion and lineage-specific genetic innovations in the forest pathogenic fungi Armillaria.</title>
        <authorList>
            <person name="Sipos G."/>
            <person name="Prasanna A.N."/>
            <person name="Walter M.C."/>
            <person name="O'Connor E."/>
            <person name="Balint B."/>
            <person name="Krizsan K."/>
            <person name="Kiss B."/>
            <person name="Hess J."/>
            <person name="Varga T."/>
            <person name="Slot J."/>
            <person name="Riley R."/>
            <person name="Boka B."/>
            <person name="Rigling D."/>
            <person name="Barry K."/>
            <person name="Lee J."/>
            <person name="Mihaltcheva S."/>
            <person name="LaButti K."/>
            <person name="Lipzen A."/>
            <person name="Waldron R."/>
            <person name="Moloney N.M."/>
            <person name="Sperisen C."/>
            <person name="Kredics L."/>
            <person name="Vagvoelgyi C."/>
            <person name="Patrignani A."/>
            <person name="Fitzpatrick D."/>
            <person name="Nagy I."/>
            <person name="Doyle S."/>
            <person name="Anderson J.B."/>
            <person name="Grigoriev I.V."/>
            <person name="Gueldener U."/>
            <person name="Muensterkoetter M."/>
            <person name="Nagy L.G."/>
        </authorList>
    </citation>
    <scope>NUCLEOTIDE SEQUENCE [LARGE SCALE GENOMIC DNA]</scope>
    <source>
        <strain evidence="12">C18/9</strain>
    </source>
</reference>
<accession>A0A284QQS8</accession>
<dbReference type="Proteomes" id="UP000219338">
    <property type="component" value="Unassembled WGS sequence"/>
</dbReference>
<dbReference type="Pfam" id="PF05199">
    <property type="entry name" value="GMC_oxred_C"/>
    <property type="match status" value="1"/>
</dbReference>
<dbReference type="GO" id="GO:0050660">
    <property type="term" value="F:flavin adenine dinucleotide binding"/>
    <property type="evidence" value="ECO:0007669"/>
    <property type="project" value="InterPro"/>
</dbReference>
<dbReference type="AlphaFoldDB" id="A0A284QQS8"/>
<feature type="domain" description="Glucose-methanol-choline oxidoreductase N-terminal" evidence="10">
    <location>
        <begin position="295"/>
        <end position="309"/>
    </location>
</feature>
<dbReference type="Gene3D" id="3.50.50.60">
    <property type="entry name" value="FAD/NAD(P)-binding domain"/>
    <property type="match status" value="1"/>
</dbReference>
<evidence type="ECO:0000313" key="12">
    <source>
        <dbReference type="Proteomes" id="UP000219338"/>
    </source>
</evidence>
<keyword evidence="6" id="KW-0560">Oxidoreductase</keyword>
<dbReference type="InterPro" id="IPR000172">
    <property type="entry name" value="GMC_OxRdtase_N"/>
</dbReference>
<keyword evidence="12" id="KW-1185">Reference proteome</keyword>
<keyword evidence="7" id="KW-0325">Glycoprotein</keyword>
<dbReference type="Pfam" id="PF00732">
    <property type="entry name" value="GMC_oxred_N"/>
    <property type="match status" value="1"/>
</dbReference>
<feature type="active site" description="Proton acceptor" evidence="8">
    <location>
        <position position="588"/>
    </location>
</feature>
<proteinExistence type="inferred from homology"/>
<evidence type="ECO:0000256" key="8">
    <source>
        <dbReference type="PIRSR" id="PIRSR000137-1"/>
    </source>
</evidence>
<evidence type="ECO:0000259" key="10">
    <source>
        <dbReference type="PROSITE" id="PS00624"/>
    </source>
</evidence>
<evidence type="ECO:0000256" key="2">
    <source>
        <dbReference type="ARBA" id="ARBA00010790"/>
    </source>
</evidence>
<dbReference type="EMBL" id="FUEG01000001">
    <property type="protein sequence ID" value="SJK98808.1"/>
    <property type="molecule type" value="Genomic_DNA"/>
</dbReference>
<evidence type="ECO:0000256" key="4">
    <source>
        <dbReference type="ARBA" id="ARBA00022729"/>
    </source>
</evidence>
<dbReference type="GO" id="GO:0016614">
    <property type="term" value="F:oxidoreductase activity, acting on CH-OH group of donors"/>
    <property type="evidence" value="ECO:0007669"/>
    <property type="project" value="InterPro"/>
</dbReference>
<comment type="similarity">
    <text evidence="2">Belongs to the GMC oxidoreductase family.</text>
</comment>
<dbReference type="PANTHER" id="PTHR11552">
    <property type="entry name" value="GLUCOSE-METHANOL-CHOLINE GMC OXIDOREDUCTASE"/>
    <property type="match status" value="1"/>
</dbReference>
<evidence type="ECO:0000256" key="5">
    <source>
        <dbReference type="ARBA" id="ARBA00022827"/>
    </source>
</evidence>
<feature type="binding site" evidence="9">
    <location>
        <position position="106"/>
    </location>
    <ligand>
        <name>FAD</name>
        <dbReference type="ChEBI" id="CHEBI:57692"/>
    </ligand>
</feature>
<comment type="cofactor">
    <cofactor evidence="1 9">
        <name>FAD</name>
        <dbReference type="ChEBI" id="CHEBI:57692"/>
    </cofactor>
</comment>
<dbReference type="InterPro" id="IPR036188">
    <property type="entry name" value="FAD/NAD-bd_sf"/>
</dbReference>
<evidence type="ECO:0000256" key="1">
    <source>
        <dbReference type="ARBA" id="ARBA00001974"/>
    </source>
</evidence>
<feature type="active site" description="Proton donor" evidence="8">
    <location>
        <position position="545"/>
    </location>
</feature>
<keyword evidence="3" id="KW-0285">Flavoprotein</keyword>
<gene>
    <name evidence="11" type="ORF">ARMOST_02077</name>
</gene>